<dbReference type="InterPro" id="IPR036287">
    <property type="entry name" value="Rv1873-like_sf"/>
</dbReference>
<dbReference type="Proteomes" id="UP000469385">
    <property type="component" value="Unassembled WGS sequence"/>
</dbReference>
<proteinExistence type="predicted"/>
<keyword evidence="2" id="KW-1185">Reference proteome</keyword>
<evidence type="ECO:0000313" key="1">
    <source>
        <dbReference type="EMBL" id="MVQ29233.1"/>
    </source>
</evidence>
<dbReference type="AlphaFoldDB" id="A0A6N8ITK9"/>
<dbReference type="RefSeq" id="WP_157397258.1">
    <property type="nucleotide sequence ID" value="NZ_WSEL01000003.1"/>
</dbReference>
<dbReference type="EMBL" id="WSEL01000003">
    <property type="protein sequence ID" value="MVQ29233.1"/>
    <property type="molecule type" value="Genomic_DNA"/>
</dbReference>
<evidence type="ECO:0000313" key="2">
    <source>
        <dbReference type="Proteomes" id="UP000469385"/>
    </source>
</evidence>
<reference evidence="1 2" key="1">
    <citation type="submission" date="2019-12" db="EMBL/GenBank/DDBJ databases">
        <authorList>
            <person name="Huq M.A."/>
        </authorList>
    </citation>
    <scope>NUCLEOTIDE SEQUENCE [LARGE SCALE GENOMIC DNA]</scope>
    <source>
        <strain evidence="1 2">MAH-25</strain>
    </source>
</reference>
<dbReference type="SUPFAM" id="SSF140736">
    <property type="entry name" value="Rv1873-like"/>
    <property type="match status" value="1"/>
</dbReference>
<organism evidence="1 2">
    <name type="scientific">Ramlibacter pinisoli</name>
    <dbReference type="NCBI Taxonomy" id="2682844"/>
    <lineage>
        <taxon>Bacteria</taxon>
        <taxon>Pseudomonadati</taxon>
        <taxon>Pseudomonadota</taxon>
        <taxon>Betaproteobacteria</taxon>
        <taxon>Burkholderiales</taxon>
        <taxon>Comamonadaceae</taxon>
        <taxon>Ramlibacter</taxon>
    </lineage>
</organism>
<name>A0A6N8ITK9_9BURK</name>
<comment type="caution">
    <text evidence="1">The sequence shown here is derived from an EMBL/GenBank/DDBJ whole genome shotgun (WGS) entry which is preliminary data.</text>
</comment>
<dbReference type="Pfam" id="PF08837">
    <property type="entry name" value="DUF1810"/>
    <property type="match status" value="1"/>
</dbReference>
<dbReference type="PIRSF" id="PIRSF008546">
    <property type="entry name" value="UCP008546"/>
    <property type="match status" value="1"/>
</dbReference>
<gene>
    <name evidence="1" type="ORF">GON04_07235</name>
</gene>
<sequence>MAGADPFDLERFRSAQEPVWEAVRVELAQGHKTTHWMWFIFPQLTVLGRSATARFYGLSGLAEARSYLADPVLGPRLLEACRLLSGLATRDAQEVFGSIDAMKLRSSLTLFARAAAHEQVFTDCLAQYFGGAEDPLTLQYLSTAS</sequence>
<protein>
    <submittedName>
        <fullName evidence="1">DUF1810 family protein</fullName>
    </submittedName>
</protein>
<accession>A0A6N8ITK9</accession>
<dbReference type="Gene3D" id="1.25.40.380">
    <property type="entry name" value="Protein of unknown function DUF1810"/>
    <property type="match status" value="1"/>
</dbReference>
<dbReference type="InterPro" id="IPR014937">
    <property type="entry name" value="DUF1810"/>
</dbReference>